<organism evidence="2 3">
    <name type="scientific">Filifactor alocis (strain ATCC 35896 / CCUG 47790 / D40 B5)</name>
    <name type="common">Fusobacterium alocis</name>
    <dbReference type="NCBI Taxonomy" id="546269"/>
    <lineage>
        <taxon>Bacteria</taxon>
        <taxon>Bacillati</taxon>
        <taxon>Bacillota</taxon>
        <taxon>Clostridia</taxon>
        <taxon>Peptostreptococcales</taxon>
        <taxon>Filifactoraceae</taxon>
        <taxon>Filifactor</taxon>
    </lineage>
</organism>
<evidence type="ECO:0000313" key="3">
    <source>
        <dbReference type="Proteomes" id="UP000007468"/>
    </source>
</evidence>
<dbReference type="KEGG" id="faa:HMPREF0389_01643"/>
<dbReference type="PROSITE" id="PS51257">
    <property type="entry name" value="PROKAR_LIPOPROTEIN"/>
    <property type="match status" value="1"/>
</dbReference>
<sequence>MKKRIALFLVSCMALGTMAGCTPEQKSYMEEAKKVSNWESFETTGKLSLDITAPGMIPLIEGATATPPAQEKTHMDFDIKGYTLNEKGKKQKGYALLSGKDDKGKFQLKDVKVFIDGKDVYISKNYMEDIMKYSTNGELPKRVTDVKQEYILIANGMGELFTGEAMTPENTVFMQNYMDTMTNPEKRDELFTKFEKVFELIEFNLPLKKEGQATYTMKVNSDEFIDRAVHSLDKTVMNLDQILKIMEWKEIIPEGDSVAEIQKEYANGKKEEIMKSVPDAKKLLKGSYLNTKETFSEDNYKGEMEANICVNEPLYLKVNMKIDTESKKVAKKEVKVPTRAEAITLQEYMDLYMPAVKDTIVLDTKTNVLKSEKNGTQVKLKTTKNAEGEVMYEFAPIMRSFGVEFGYDQKVHQVYYIDNGVKEYVDDVVEKNGISYISIENIDYRWVSDAMSEDDGNTYRYVIREAE</sequence>
<dbReference type="Proteomes" id="UP000007468">
    <property type="component" value="Chromosome"/>
</dbReference>
<dbReference type="RefSeq" id="WP_014262307.1">
    <property type="nucleotide sequence ID" value="NC_016630.1"/>
</dbReference>
<reference evidence="3" key="1">
    <citation type="submission" date="2010-12" db="EMBL/GenBank/DDBJ databases">
        <title>The genome sequence of Filifactor alocis strain ATCC 35896.</title>
        <authorList>
            <consortium name="The Broad Institute Genome Sequencing Platform"/>
            <person name="Ward D."/>
            <person name="Earl A."/>
            <person name="Feldgarden M."/>
            <person name="Young S.K."/>
            <person name="Gargeya S."/>
            <person name="Zeng Q."/>
            <person name="Alvarado L."/>
            <person name="Berlin A."/>
            <person name="Bochicchio J."/>
            <person name="Chapman S.B."/>
            <person name="Chen Z."/>
            <person name="Freedman E."/>
            <person name="Gellesch M."/>
            <person name="Goldberg J."/>
            <person name="Griggs A."/>
            <person name="Gujja S."/>
            <person name="Heilman E."/>
            <person name="Heiman D."/>
            <person name="Howarth C."/>
            <person name="Mehta T."/>
            <person name="Neiman D."/>
            <person name="Pearson M."/>
            <person name="Roberts A."/>
            <person name="Saif S."/>
            <person name="Shea T."/>
            <person name="Shenoy N."/>
            <person name="Sisk P."/>
            <person name="Stolte C."/>
            <person name="Sykes S."/>
            <person name="White J."/>
            <person name="Yandava C."/>
            <person name="Izard J."/>
            <person name="Blanton J.M."/>
            <person name="Baranova O.V."/>
            <person name="Tanner A.C."/>
            <person name="Dewhirst F.E."/>
            <person name="Haas B."/>
            <person name="Nusbaum C."/>
            <person name="Birren B."/>
        </authorList>
    </citation>
    <scope>NUCLEOTIDE SEQUENCE [LARGE SCALE GENOMIC DNA]</scope>
    <source>
        <strain evidence="3">ATCC 35896 / D40 B5</strain>
    </source>
</reference>
<gene>
    <name evidence="2" type="ordered locus">HMPREF0389_01643</name>
</gene>
<protein>
    <recommendedName>
        <fullName evidence="4">Copper amine oxidase-like N-terminal domain-containing protein</fullName>
    </recommendedName>
</protein>
<dbReference type="AlphaFoldDB" id="D6GU53"/>
<proteinExistence type="predicted"/>
<dbReference type="EMBL" id="CP002390">
    <property type="protein sequence ID" value="EFE27570.1"/>
    <property type="molecule type" value="Genomic_DNA"/>
</dbReference>
<accession>D6GU53</accession>
<feature type="signal peptide" evidence="1">
    <location>
        <begin position="1"/>
        <end position="19"/>
    </location>
</feature>
<name>D6GU53_FILAD</name>
<evidence type="ECO:0000313" key="2">
    <source>
        <dbReference type="EMBL" id="EFE27570.1"/>
    </source>
</evidence>
<dbReference type="SMR" id="D6GU53"/>
<keyword evidence="3" id="KW-1185">Reference proteome</keyword>
<keyword evidence="1" id="KW-0732">Signal</keyword>
<evidence type="ECO:0008006" key="4">
    <source>
        <dbReference type="Google" id="ProtNLM"/>
    </source>
</evidence>
<evidence type="ECO:0000256" key="1">
    <source>
        <dbReference type="SAM" id="SignalP"/>
    </source>
</evidence>
<dbReference type="OrthoDB" id="1896795at2"/>
<feature type="chain" id="PRO_5039371793" description="Copper amine oxidase-like N-terminal domain-containing protein" evidence="1">
    <location>
        <begin position="20"/>
        <end position="467"/>
    </location>
</feature>
<dbReference type="eggNOG" id="ENOG50334N4">
    <property type="taxonomic scope" value="Bacteria"/>
</dbReference>